<evidence type="ECO:0000313" key="6">
    <source>
        <dbReference type="EMBL" id="QDX31843.1"/>
    </source>
</evidence>
<sequence length="159" mass="18116">MTLHIRWAVQRDSATILNFIRELAEYEKALHEVKTNQQEIEQTLFGEGASTEALICEWNGEPIGFAVFFTSYSTWLGRNGIYLEDLYVSPHCRGQGAGKALLKYIARLAVERGCGRLEWSVLDWNQPAIDFYDSLGAAPQNEWIRYRLEGDSLLQAAQE</sequence>
<dbReference type="FunFam" id="3.40.630.30:FF:000064">
    <property type="entry name" value="GNAT family acetyltransferase"/>
    <property type="match status" value="1"/>
</dbReference>
<dbReference type="SUPFAM" id="SSF55729">
    <property type="entry name" value="Acyl-CoA N-acyltransferases (Nat)"/>
    <property type="match status" value="1"/>
</dbReference>
<dbReference type="InterPro" id="IPR000182">
    <property type="entry name" value="GNAT_dom"/>
</dbReference>
<dbReference type="Proteomes" id="UP000320591">
    <property type="component" value="Chromosome"/>
</dbReference>
<keyword evidence="7" id="KW-1185">Reference proteome</keyword>
<dbReference type="RefSeq" id="WP_042873669.1">
    <property type="nucleotide sequence ID" value="NZ_CM001975.1"/>
</dbReference>
<evidence type="ECO:0000256" key="4">
    <source>
        <dbReference type="SAM" id="Coils"/>
    </source>
</evidence>
<comment type="similarity">
    <text evidence="1">Belongs to the acetyltransferase family.</text>
</comment>
<dbReference type="Gene3D" id="3.40.630.30">
    <property type="match status" value="1"/>
</dbReference>
<dbReference type="InterPro" id="IPR016181">
    <property type="entry name" value="Acyl_CoA_acyltransferase"/>
</dbReference>
<dbReference type="KEGG" id="dic:Dpoa569_0003918"/>
<feature type="coiled-coil region" evidence="4">
    <location>
        <begin position="16"/>
        <end position="43"/>
    </location>
</feature>
<accession>A0A5B8ID49</accession>
<dbReference type="OrthoDB" id="9805924at2"/>
<dbReference type="PANTHER" id="PTHR10545:SF29">
    <property type="entry name" value="GH14572P-RELATED"/>
    <property type="match status" value="1"/>
</dbReference>
<proteinExistence type="inferred from homology"/>
<dbReference type="InterPro" id="IPR051016">
    <property type="entry name" value="Diverse_Substrate_AcTransf"/>
</dbReference>
<keyword evidence="4" id="KW-0175">Coiled coil</keyword>
<name>A0A5B8ID49_9GAMM</name>
<organism evidence="6 7">
    <name type="scientific">Dickeya poaceiphila</name>
    <dbReference type="NCBI Taxonomy" id="568768"/>
    <lineage>
        <taxon>Bacteria</taxon>
        <taxon>Pseudomonadati</taxon>
        <taxon>Pseudomonadota</taxon>
        <taxon>Gammaproteobacteria</taxon>
        <taxon>Enterobacterales</taxon>
        <taxon>Pectobacteriaceae</taxon>
        <taxon>Dickeya</taxon>
    </lineage>
</organism>
<reference evidence="6 7" key="1">
    <citation type="journal article" date="2019" name="Environ. Microbiol.">
        <title>The phytopathogenic nature of Dickeya aquatica 174/2 and the dynamic early evolution of Dickeya pathogenicity.</title>
        <authorList>
            <person name="Duprey A."/>
            <person name="Taib N."/>
            <person name="Leonard S."/>
            <person name="Garin T."/>
            <person name="Flandrois J.P."/>
            <person name="Nasser W."/>
            <person name="Brochier-Armanet C."/>
            <person name="Reverchon S."/>
        </authorList>
    </citation>
    <scope>NUCLEOTIDE SEQUENCE [LARGE SCALE GENOMIC DNA]</scope>
    <source>
        <strain evidence="6 7">NCPPB 569</strain>
    </source>
</reference>
<dbReference type="Pfam" id="PF00583">
    <property type="entry name" value="Acetyltransf_1"/>
    <property type="match status" value="1"/>
</dbReference>
<evidence type="ECO:0000256" key="1">
    <source>
        <dbReference type="ARBA" id="ARBA00008694"/>
    </source>
</evidence>
<evidence type="ECO:0000256" key="3">
    <source>
        <dbReference type="ARBA" id="ARBA00023315"/>
    </source>
</evidence>
<protein>
    <submittedName>
        <fullName evidence="6">GNAT family N-acetyltransferase</fullName>
    </submittedName>
</protein>
<keyword evidence="2 6" id="KW-0808">Transferase</keyword>
<dbReference type="CDD" id="cd04301">
    <property type="entry name" value="NAT_SF"/>
    <property type="match status" value="1"/>
</dbReference>
<gene>
    <name evidence="6" type="ORF">Dpoa569_0003918</name>
</gene>
<feature type="domain" description="N-acetyltransferase" evidence="5">
    <location>
        <begin position="3"/>
        <end position="158"/>
    </location>
</feature>
<evidence type="ECO:0000313" key="7">
    <source>
        <dbReference type="Proteomes" id="UP000320591"/>
    </source>
</evidence>
<evidence type="ECO:0000256" key="2">
    <source>
        <dbReference type="ARBA" id="ARBA00022679"/>
    </source>
</evidence>
<dbReference type="PANTHER" id="PTHR10545">
    <property type="entry name" value="DIAMINE N-ACETYLTRANSFERASE"/>
    <property type="match status" value="1"/>
</dbReference>
<keyword evidence="3" id="KW-0012">Acyltransferase</keyword>
<evidence type="ECO:0000259" key="5">
    <source>
        <dbReference type="PROSITE" id="PS51186"/>
    </source>
</evidence>
<dbReference type="AlphaFoldDB" id="A0A5B8ID49"/>
<dbReference type="STRING" id="568768.GCA_000406125_03909"/>
<dbReference type="PROSITE" id="PS51186">
    <property type="entry name" value="GNAT"/>
    <property type="match status" value="1"/>
</dbReference>
<dbReference type="GO" id="GO:0008080">
    <property type="term" value="F:N-acetyltransferase activity"/>
    <property type="evidence" value="ECO:0007669"/>
    <property type="project" value="TreeGrafter"/>
</dbReference>
<dbReference type="EMBL" id="CP042220">
    <property type="protein sequence ID" value="QDX31843.1"/>
    <property type="molecule type" value="Genomic_DNA"/>
</dbReference>